<evidence type="ECO:0000256" key="1">
    <source>
        <dbReference type="ARBA" id="ARBA00002995"/>
    </source>
</evidence>
<evidence type="ECO:0000256" key="2">
    <source>
        <dbReference type="ARBA" id="ARBA00011238"/>
    </source>
</evidence>
<dbReference type="Pfam" id="PF00037">
    <property type="entry name" value="Fer4"/>
    <property type="match status" value="1"/>
</dbReference>
<dbReference type="GO" id="GO:0051539">
    <property type="term" value="F:4 iron, 4 sulfur cluster binding"/>
    <property type="evidence" value="ECO:0007669"/>
    <property type="project" value="UniProtKB-UniRule"/>
</dbReference>
<evidence type="ECO:0000256" key="14">
    <source>
        <dbReference type="PIRNR" id="PIRNR006439"/>
    </source>
</evidence>
<reference evidence="16 17" key="1">
    <citation type="journal article" date="2009" name="Environ. Microbiol.">
        <title>Genome sequence of Desulfobacterium autotrophicum HRM2, a marine sulfate reducer oxidizing organic carbon completely to carbon dioxide.</title>
        <authorList>
            <person name="Strittmatter A.W."/>
            <person name="Liesegang H."/>
            <person name="Rabus R."/>
            <person name="Decker I."/>
            <person name="Amann J."/>
            <person name="Andres S."/>
            <person name="Henne A."/>
            <person name="Fricke W.F."/>
            <person name="Martinez-Arias R."/>
            <person name="Bartels D."/>
            <person name="Goesmann A."/>
            <person name="Krause L."/>
            <person name="Puehler A."/>
            <person name="Klenk H.P."/>
            <person name="Richter M."/>
            <person name="Schuler M."/>
            <person name="Gloeckner F.O."/>
            <person name="Meyerdierks A."/>
            <person name="Gottschalk G."/>
            <person name="Amann R."/>
        </authorList>
    </citation>
    <scope>NUCLEOTIDE SEQUENCE [LARGE SCALE GENOMIC DNA]</scope>
    <source>
        <strain evidence="17">ATCC 43914 / DSM 3382 / HRM2</strain>
    </source>
</reference>
<evidence type="ECO:0000256" key="7">
    <source>
        <dbReference type="ARBA" id="ARBA00022723"/>
    </source>
</evidence>
<dbReference type="PANTHER" id="PTHR43710:SF7">
    <property type="entry name" value="INDOLEPYRUVATE OXIDOREDUCTASE SUBUNIT IORA"/>
    <property type="match status" value="1"/>
</dbReference>
<dbReference type="InterPro" id="IPR002880">
    <property type="entry name" value="Pyrv_Fd/Flavodoxin_OxRdtase_N"/>
</dbReference>
<dbReference type="SUPFAM" id="SSF52922">
    <property type="entry name" value="TK C-terminal domain-like"/>
    <property type="match status" value="1"/>
</dbReference>
<dbReference type="PROSITE" id="PS00198">
    <property type="entry name" value="4FE4S_FER_1"/>
    <property type="match status" value="1"/>
</dbReference>
<evidence type="ECO:0000256" key="4">
    <source>
        <dbReference type="ARBA" id="ARBA00017710"/>
    </source>
</evidence>
<dbReference type="FunFam" id="3.40.50.970:FF:000039">
    <property type="entry name" value="Indolepyruvate oxidoreductase subunit IorA"/>
    <property type="match status" value="1"/>
</dbReference>
<accession>C0QMA9</accession>
<dbReference type="InterPro" id="IPR009014">
    <property type="entry name" value="Transketo_C/PFOR_II"/>
</dbReference>
<evidence type="ECO:0000313" key="16">
    <source>
        <dbReference type="EMBL" id="ACN16426.1"/>
    </source>
</evidence>
<dbReference type="RefSeq" id="WP_015905188.1">
    <property type="nucleotide sequence ID" value="NC_012108.1"/>
</dbReference>
<comment type="cofactor">
    <cofactor evidence="14">
        <name>[4Fe-4S] cluster</name>
        <dbReference type="ChEBI" id="CHEBI:49883"/>
    </cofactor>
    <text evidence="14">Binds 2 [4Fe-4S] clusters. In this family the first cluster has a non-standard and varying [4Fe-4S] binding motif CX(2)CX(2)CX(4-5)CP.</text>
</comment>
<feature type="domain" description="4Fe-4S ferredoxin-type" evidence="15">
    <location>
        <begin position="611"/>
        <end position="640"/>
    </location>
</feature>
<dbReference type="InterPro" id="IPR017900">
    <property type="entry name" value="4Fe4S_Fe_S_CS"/>
</dbReference>
<dbReference type="Gene3D" id="3.30.70.20">
    <property type="match status" value="1"/>
</dbReference>
<keyword evidence="8 14" id="KW-0249">Electron transport</keyword>
<keyword evidence="9 14" id="KW-0560">Oxidoreductase</keyword>
<keyword evidence="17" id="KW-1185">Reference proteome</keyword>
<evidence type="ECO:0000256" key="8">
    <source>
        <dbReference type="ARBA" id="ARBA00022982"/>
    </source>
</evidence>
<dbReference type="PANTHER" id="PTHR43710">
    <property type="entry name" value="2-HYDROXYACYL-COA LYASE"/>
    <property type="match status" value="1"/>
</dbReference>
<dbReference type="InterPro" id="IPR029061">
    <property type="entry name" value="THDP-binding"/>
</dbReference>
<dbReference type="InterPro" id="IPR017721">
    <property type="entry name" value="IorA"/>
</dbReference>
<dbReference type="PIRSF" id="PIRSF006439">
    <property type="entry name" value="Indolepyruvate_ferr_oxidored"/>
    <property type="match status" value="1"/>
</dbReference>
<evidence type="ECO:0000256" key="13">
    <source>
        <dbReference type="ARBA" id="ARBA00048332"/>
    </source>
</evidence>
<dbReference type="STRING" id="177437.HRM2_33510"/>
<gene>
    <name evidence="16" type="primary">iorA3</name>
    <name evidence="16" type="ordered locus">HRM2_33510</name>
</gene>
<dbReference type="Proteomes" id="UP000000442">
    <property type="component" value="Chromosome"/>
</dbReference>
<evidence type="ECO:0000256" key="10">
    <source>
        <dbReference type="ARBA" id="ARBA00023004"/>
    </source>
</evidence>
<dbReference type="GO" id="GO:0030976">
    <property type="term" value="F:thiamine pyrophosphate binding"/>
    <property type="evidence" value="ECO:0007669"/>
    <property type="project" value="InterPro"/>
</dbReference>
<dbReference type="PROSITE" id="PS51379">
    <property type="entry name" value="4FE4S_FER_2"/>
    <property type="match status" value="1"/>
</dbReference>
<evidence type="ECO:0000256" key="5">
    <source>
        <dbReference type="ARBA" id="ARBA00022448"/>
    </source>
</evidence>
<dbReference type="OrthoDB" id="9804603at2"/>
<proteinExistence type="predicted"/>
<evidence type="ECO:0000259" key="15">
    <source>
        <dbReference type="PROSITE" id="PS51379"/>
    </source>
</evidence>
<dbReference type="GO" id="GO:0044281">
    <property type="term" value="P:small molecule metabolic process"/>
    <property type="evidence" value="ECO:0007669"/>
    <property type="project" value="UniProtKB-ARBA"/>
</dbReference>
<dbReference type="InterPro" id="IPR045025">
    <property type="entry name" value="HACL1-like"/>
</dbReference>
<dbReference type="Pfam" id="PF02775">
    <property type="entry name" value="TPP_enzyme_C"/>
    <property type="match status" value="1"/>
</dbReference>
<dbReference type="HOGENOM" id="CLU_017727_0_0_7"/>
<dbReference type="AlphaFoldDB" id="C0QMA9"/>
<keyword evidence="6 14" id="KW-0004">4Fe-4S</keyword>
<evidence type="ECO:0000256" key="6">
    <source>
        <dbReference type="ARBA" id="ARBA00022485"/>
    </source>
</evidence>
<evidence type="ECO:0000256" key="3">
    <source>
        <dbReference type="ARBA" id="ARBA00012812"/>
    </source>
</evidence>
<organism evidence="16 17">
    <name type="scientific">Desulforapulum autotrophicum (strain ATCC 43914 / DSM 3382 / VKM B-1955 / HRM2)</name>
    <name type="common">Desulfobacterium autotrophicum</name>
    <dbReference type="NCBI Taxonomy" id="177437"/>
    <lineage>
        <taxon>Bacteria</taxon>
        <taxon>Pseudomonadati</taxon>
        <taxon>Thermodesulfobacteriota</taxon>
        <taxon>Desulfobacteria</taxon>
        <taxon>Desulfobacterales</taxon>
        <taxon>Desulfobacteraceae</taxon>
        <taxon>Desulforapulum</taxon>
    </lineage>
</organism>
<comment type="subunit">
    <text evidence="2">Heterodimer of the IorA and IorB subunits.</text>
</comment>
<dbReference type="EMBL" id="CP001087">
    <property type="protein sequence ID" value="ACN16426.1"/>
    <property type="molecule type" value="Genomic_DNA"/>
</dbReference>
<dbReference type="InterPro" id="IPR011766">
    <property type="entry name" value="TPP_enzyme_TPP-bd"/>
</dbReference>
<evidence type="ECO:0000313" key="17">
    <source>
        <dbReference type="Proteomes" id="UP000000442"/>
    </source>
</evidence>
<protein>
    <recommendedName>
        <fullName evidence="4 14">Indolepyruvate oxidoreductase subunit IorA</fullName>
        <shortName evidence="14">IOR</shortName>
        <ecNumber evidence="3 14">1.2.7.8</ecNumber>
    </recommendedName>
    <alternativeName>
        <fullName evidence="12 14">Indolepyruvate ferredoxin oxidoreductase subunit alpha</fullName>
    </alternativeName>
</protein>
<keyword evidence="11 14" id="KW-0411">Iron-sulfur</keyword>
<keyword evidence="7 14" id="KW-0479">Metal-binding</keyword>
<dbReference type="KEGG" id="dat:HRM2_33510"/>
<dbReference type="CDD" id="cd07034">
    <property type="entry name" value="TPP_PYR_PFOR_IOR-alpha_like"/>
    <property type="match status" value="1"/>
</dbReference>
<comment type="function">
    <text evidence="1 14">Catalyzes the ferredoxin-dependent oxidative decarboxylation of arylpyruvates.</text>
</comment>
<name>C0QMA9_DESAH</name>
<dbReference type="GO" id="GO:0046872">
    <property type="term" value="F:metal ion binding"/>
    <property type="evidence" value="ECO:0007669"/>
    <property type="project" value="UniProtKB-UniRule"/>
</dbReference>
<dbReference type="Pfam" id="PF01855">
    <property type="entry name" value="POR_N"/>
    <property type="match status" value="1"/>
</dbReference>
<keyword evidence="10 14" id="KW-0408">Iron</keyword>
<dbReference type="SUPFAM" id="SSF54862">
    <property type="entry name" value="4Fe-4S ferredoxins"/>
    <property type="match status" value="1"/>
</dbReference>
<evidence type="ECO:0000256" key="12">
    <source>
        <dbReference type="ARBA" id="ARBA00030514"/>
    </source>
</evidence>
<dbReference type="Gene3D" id="3.40.50.970">
    <property type="match status" value="2"/>
</dbReference>
<dbReference type="CDD" id="cd02008">
    <property type="entry name" value="TPP_IOR_alpha"/>
    <property type="match status" value="1"/>
</dbReference>
<sequence>MSLLTRDNPGETHLMMGNEAIVRGALEAGISVAAGYPGTPSSEIIETLAKISTDIYTEWSVNEKVALEVAAAASFAGLRSLAVMKQPGVNVAADFLMHLALSGVRGGMVLLVADDPGALSSINEGESRLYAKLMEIPMLEPGNFQEAKDMTRWAFELSESLNMLVMVRTVTRLSHASGNVTLGDLPNPKREAFFRFDGDMLDPMEGPIMTPPVAFKHRAQQRKLELAAEHFETSPYNTYVGPESPELLIITTSICDLYSREVVNLLDIGTRVGIFKIGTTWPLPEKCVTERLAKTKQILFVEEVQPFIEEAVKVLAAGSDLDLSAITFYGKYSRHIPLTGEMNPEFVTQALCTILDLPLPASHDKNSRLAMPEISIPPREISFCPGCPHRASFFSINTVLSLDSRQGFTCGDIGCYSMGMLPGGFFTLKTLHSMGSGSGLASGFGKLRQFGMKQPVVAVCGDSTFFHSAMPPLVNAIHNSACFTLIILDNSGTAMTGFQPHPGLPVDTCGKPAPPMDIEGICRAMGATTRVCDPFDLKATQQQLLEFIKDDTGVNVLILRQACALSPQKRHTRAFEVTVDPALCIGERCGCNRICTRVFSCPGLIWDAENNRAAINSVLCAGCGVCAAICPQNAIQKKEIQ</sequence>
<keyword evidence="5 14" id="KW-0813">Transport</keyword>
<evidence type="ECO:0000256" key="9">
    <source>
        <dbReference type="ARBA" id="ARBA00023002"/>
    </source>
</evidence>
<dbReference type="EC" id="1.2.7.8" evidence="3 14"/>
<dbReference type="eggNOG" id="COG4231">
    <property type="taxonomic scope" value="Bacteria"/>
</dbReference>
<comment type="catalytic activity">
    <reaction evidence="13 14">
        <text>indole-3-pyruvate + 2 oxidized [2Fe-2S]-[ferredoxin] + CoA = (indol-3-yl)acetyl-CoA + 2 reduced [2Fe-2S]-[ferredoxin] + CO2 + H(+)</text>
        <dbReference type="Rhea" id="RHEA:12645"/>
        <dbReference type="Rhea" id="RHEA-COMP:10000"/>
        <dbReference type="Rhea" id="RHEA-COMP:10001"/>
        <dbReference type="ChEBI" id="CHEBI:15378"/>
        <dbReference type="ChEBI" id="CHEBI:16526"/>
        <dbReference type="ChEBI" id="CHEBI:17640"/>
        <dbReference type="ChEBI" id="CHEBI:33737"/>
        <dbReference type="ChEBI" id="CHEBI:33738"/>
        <dbReference type="ChEBI" id="CHEBI:57271"/>
        <dbReference type="ChEBI" id="CHEBI:57287"/>
        <dbReference type="EC" id="1.2.7.8"/>
    </reaction>
</comment>
<dbReference type="SUPFAM" id="SSF52518">
    <property type="entry name" value="Thiamin diphosphate-binding fold (THDP-binding)"/>
    <property type="match status" value="2"/>
</dbReference>
<dbReference type="InterPro" id="IPR017896">
    <property type="entry name" value="4Fe4S_Fe-S-bd"/>
</dbReference>
<dbReference type="GO" id="GO:0043805">
    <property type="term" value="F:indolepyruvate ferredoxin oxidoreductase activity"/>
    <property type="evidence" value="ECO:0007669"/>
    <property type="project" value="UniProtKB-UniRule"/>
</dbReference>
<dbReference type="Gene3D" id="3.40.50.920">
    <property type="match status" value="1"/>
</dbReference>
<evidence type="ECO:0000256" key="11">
    <source>
        <dbReference type="ARBA" id="ARBA00023014"/>
    </source>
</evidence>